<comment type="caution">
    <text evidence="1">The sequence shown here is derived from an EMBL/GenBank/DDBJ whole genome shotgun (WGS) entry which is preliminary data.</text>
</comment>
<organism evidence="1 2">
    <name type="scientific">Trifolium medium</name>
    <dbReference type="NCBI Taxonomy" id="97028"/>
    <lineage>
        <taxon>Eukaryota</taxon>
        <taxon>Viridiplantae</taxon>
        <taxon>Streptophyta</taxon>
        <taxon>Embryophyta</taxon>
        <taxon>Tracheophyta</taxon>
        <taxon>Spermatophyta</taxon>
        <taxon>Magnoliopsida</taxon>
        <taxon>eudicotyledons</taxon>
        <taxon>Gunneridae</taxon>
        <taxon>Pentapetalae</taxon>
        <taxon>rosids</taxon>
        <taxon>fabids</taxon>
        <taxon>Fabales</taxon>
        <taxon>Fabaceae</taxon>
        <taxon>Papilionoideae</taxon>
        <taxon>50 kb inversion clade</taxon>
        <taxon>NPAAA clade</taxon>
        <taxon>Hologalegina</taxon>
        <taxon>IRL clade</taxon>
        <taxon>Trifolieae</taxon>
        <taxon>Trifolium</taxon>
    </lineage>
</organism>
<keyword evidence="2" id="KW-1185">Reference proteome</keyword>
<accession>A0A392S6F1</accession>
<dbReference type="EMBL" id="LXQA010328486">
    <property type="protein sequence ID" value="MCI44279.1"/>
    <property type="molecule type" value="Genomic_DNA"/>
</dbReference>
<sequence length="32" mass="3613">MVAERLVARSGEIRQKPMSDFQDMLVGRAIAH</sequence>
<evidence type="ECO:0000313" key="1">
    <source>
        <dbReference type="EMBL" id="MCI44279.1"/>
    </source>
</evidence>
<dbReference type="AlphaFoldDB" id="A0A392S6F1"/>
<proteinExistence type="predicted"/>
<evidence type="ECO:0000313" key="2">
    <source>
        <dbReference type="Proteomes" id="UP000265520"/>
    </source>
</evidence>
<dbReference type="Proteomes" id="UP000265520">
    <property type="component" value="Unassembled WGS sequence"/>
</dbReference>
<name>A0A392S6F1_9FABA</name>
<reference evidence="1 2" key="1">
    <citation type="journal article" date="2018" name="Front. Plant Sci.">
        <title>Red Clover (Trifolium pratense) and Zigzag Clover (T. medium) - A Picture of Genomic Similarities and Differences.</title>
        <authorList>
            <person name="Dluhosova J."/>
            <person name="Istvanek J."/>
            <person name="Nedelnik J."/>
            <person name="Repkova J."/>
        </authorList>
    </citation>
    <scope>NUCLEOTIDE SEQUENCE [LARGE SCALE GENOMIC DNA]</scope>
    <source>
        <strain evidence="2">cv. 10/8</strain>
        <tissue evidence="1">Leaf</tissue>
    </source>
</reference>
<protein>
    <submittedName>
        <fullName evidence="1">Uncharacterized protein</fullName>
    </submittedName>
</protein>